<feature type="region of interest" description="Disordered" evidence="1">
    <location>
        <begin position="418"/>
        <end position="441"/>
    </location>
</feature>
<keyword evidence="5" id="KW-1185">Reference proteome</keyword>
<dbReference type="Pfam" id="PF21856">
    <property type="entry name" value="EspB_PPE"/>
    <property type="match status" value="1"/>
</dbReference>
<organism evidence="4 5">
    <name type="scientific">Mycobacterium shigaense</name>
    <dbReference type="NCBI Taxonomy" id="722731"/>
    <lineage>
        <taxon>Bacteria</taxon>
        <taxon>Bacillati</taxon>
        <taxon>Actinomycetota</taxon>
        <taxon>Actinomycetes</taxon>
        <taxon>Mycobacteriales</taxon>
        <taxon>Mycobacteriaceae</taxon>
        <taxon>Mycobacterium</taxon>
        <taxon>Mycobacterium simiae complex</taxon>
    </lineage>
</organism>
<evidence type="ECO:0000256" key="1">
    <source>
        <dbReference type="SAM" id="MobiDB-lite"/>
    </source>
</evidence>
<dbReference type="Pfam" id="PF18625">
    <property type="entry name" value="EspB_PE"/>
    <property type="match status" value="1"/>
</dbReference>
<feature type="region of interest" description="Disordered" evidence="1">
    <location>
        <begin position="277"/>
        <end position="395"/>
    </location>
</feature>
<dbReference type="EMBL" id="AP018164">
    <property type="protein sequence ID" value="BAX92055.1"/>
    <property type="molecule type" value="Genomic_DNA"/>
</dbReference>
<reference evidence="5" key="1">
    <citation type="submission" date="2017-06" db="EMBL/GenBank/DDBJ databases">
        <title>Complete Genome Sequence of Mycobacterium shigaense.</title>
        <authorList>
            <person name="Fukano H."/>
            <person name="Yoshida M."/>
            <person name="Kazumi Y."/>
            <person name="Ogura Y."/>
            <person name="Mitarai S."/>
            <person name="Hayashi T."/>
            <person name="Hoshino Y."/>
        </authorList>
    </citation>
    <scope>NUCLEOTIDE SEQUENCE [LARGE SCALE GENOMIC DNA]</scope>
    <source>
        <strain evidence="5">UN-152</strain>
    </source>
</reference>
<name>A0A1Z4EGF0_9MYCO</name>
<evidence type="ECO:0000259" key="3">
    <source>
        <dbReference type="Pfam" id="PF21856"/>
    </source>
</evidence>
<protein>
    <submittedName>
        <fullName evidence="4">ESX-1 secretion-associated protein EspB</fullName>
    </submittedName>
</protein>
<proteinExistence type="predicted"/>
<feature type="domain" description="ESX-1 secretion-associated protein EspB PE" evidence="2">
    <location>
        <begin position="12"/>
        <end position="86"/>
    </location>
</feature>
<dbReference type="SUPFAM" id="SSF140459">
    <property type="entry name" value="PE/PPE dimer-like"/>
    <property type="match status" value="1"/>
</dbReference>
<dbReference type="AlphaFoldDB" id="A0A1Z4EGF0"/>
<feature type="region of interest" description="Disordered" evidence="1">
    <location>
        <begin position="84"/>
        <end position="121"/>
    </location>
</feature>
<dbReference type="InterPro" id="IPR038332">
    <property type="entry name" value="PPE_sf"/>
</dbReference>
<evidence type="ECO:0000313" key="5">
    <source>
        <dbReference type="Proteomes" id="UP000217736"/>
    </source>
</evidence>
<dbReference type="RefSeq" id="WP_096439054.1">
    <property type="nucleotide sequence ID" value="NZ_AP018164.1"/>
</dbReference>
<evidence type="ECO:0000313" key="4">
    <source>
        <dbReference type="EMBL" id="BAX92055.1"/>
    </source>
</evidence>
<evidence type="ECO:0000259" key="2">
    <source>
        <dbReference type="Pfam" id="PF18625"/>
    </source>
</evidence>
<accession>A0A1Z4EGF0</accession>
<sequence>MTHLTLNVEYAELTARARDIEAQLAGVPLDNADAACTLQLVRTATEQLALSADNMRIYLAAGDRERGRLAQSLRDAADAYRETDERAADALDNETAIPATTPKSARYATEPEMLTETASTPRVPVPYSSAKEAVLKLMSGDQGASLLRFADAWTAYQRKLLEARYRFRPFTSWDSDARLVAEQNLDQQRSWLDHMATLCGQLATQARNVVAAHRWAVSEHPTLEQIRRLDERWIATQGLPEWERNPLGMAALLRLYSECQAKSEAVLAEYERRVALAPVSPPSPPNAYKCVPPPDTQPEPGPLPGPGPGLDPNPLPDAGLPFVPPALPSMPLGGMPSASSDPTLAATMSAADKSTGRPSGPALKPASFGGRGTGVPSMPLQPHAESGLAAAPGGAGAGRAIPIPAAYAALNGGGGAGMPMGAAHGQAAGKGKRAQQDESALYVEDRPWTEAVIGRRRVA</sequence>
<gene>
    <name evidence="4" type="primary">espB_1</name>
    <name evidence="4" type="ORF">MSG_01906</name>
</gene>
<dbReference type="InterPro" id="IPR054056">
    <property type="entry name" value="EspB_PPE"/>
</dbReference>
<feature type="compositionally biased region" description="Pro residues" evidence="1">
    <location>
        <begin position="279"/>
        <end position="315"/>
    </location>
</feature>
<dbReference type="KEGG" id="mshg:MSG_01906"/>
<dbReference type="Gene3D" id="1.20.1260.20">
    <property type="entry name" value="PPE superfamily"/>
    <property type="match status" value="1"/>
</dbReference>
<feature type="domain" description="ESX-1 secretion-associated protein EspB PPE" evidence="3">
    <location>
        <begin position="127"/>
        <end position="287"/>
    </location>
</feature>
<dbReference type="InterPro" id="IPR041275">
    <property type="entry name" value="EspB_PE"/>
</dbReference>
<dbReference type="Proteomes" id="UP000217736">
    <property type="component" value="Chromosome"/>
</dbReference>
<feature type="compositionally biased region" description="Low complexity" evidence="1">
    <location>
        <begin position="419"/>
        <end position="429"/>
    </location>
</feature>